<sequence length="398" mass="42904">MRSRLLLSVLSITTMAFTSCSSDDDGANLGYEIPASYTFERAGSSTVSYGGQTIRILMLDELRTYLKTQDNWPLDANRVSNMYSNTDAPFESADLNEATSKQLKSKTAASRDYFVNLNGGGSTAEQVAVRQQFENWLSAAAEASVNGANAVNAEPGFAGIADGSRLVDGNGLEIEQVMAKGLMGAVFVDQILNNYISGAVLDEASNVANNDNAVLEEGELYTTMEHKWDEAYGYIYGAGGGKYWDSYISQVDADSDFSGVRAAIDEAFIAGRAAIVNGDYEERDRQAAIIKENLSLVVAVRAVHYLQSGKESLVPDATAAFHALSEGYGFILSLRYTQNPSSEAPYLSKEDVDGMLETLLGGTNGFWDVDHLNDNLDVISQKIAEAFGFTVEAAAISE</sequence>
<proteinExistence type="predicted"/>
<evidence type="ECO:0000313" key="1">
    <source>
        <dbReference type="EMBL" id="SFT06690.1"/>
    </source>
</evidence>
<dbReference type="InterPro" id="IPR032331">
    <property type="entry name" value="DUF4856"/>
</dbReference>
<reference evidence="1 2" key="1">
    <citation type="submission" date="2016-10" db="EMBL/GenBank/DDBJ databases">
        <authorList>
            <person name="de Groot N.N."/>
        </authorList>
    </citation>
    <scope>NUCLEOTIDE SEQUENCE [LARGE SCALE GENOMIC DNA]</scope>
    <source>
        <strain evidence="1 2">CGMCC 1.6114</strain>
    </source>
</reference>
<organism evidence="1 2">
    <name type="scientific">Zhouia amylolytica</name>
    <dbReference type="NCBI Taxonomy" id="376730"/>
    <lineage>
        <taxon>Bacteria</taxon>
        <taxon>Pseudomonadati</taxon>
        <taxon>Bacteroidota</taxon>
        <taxon>Flavobacteriia</taxon>
        <taxon>Flavobacteriales</taxon>
        <taxon>Flavobacteriaceae</taxon>
        <taxon>Zhouia</taxon>
    </lineage>
</organism>
<dbReference type="AlphaFoldDB" id="A0A1I6UZ19"/>
<evidence type="ECO:0008006" key="3">
    <source>
        <dbReference type="Google" id="ProtNLM"/>
    </source>
</evidence>
<accession>A0A1I6UZ19</accession>
<dbReference type="Pfam" id="PF16148">
    <property type="entry name" value="DUF4856"/>
    <property type="match status" value="1"/>
</dbReference>
<dbReference type="Proteomes" id="UP000183209">
    <property type="component" value="Unassembled WGS sequence"/>
</dbReference>
<gene>
    <name evidence="1" type="ORF">SAMN04487906_2736</name>
</gene>
<name>A0A1I6UZ19_9FLAO</name>
<protein>
    <recommendedName>
        <fullName evidence="3">DUF4856 domain-containing protein</fullName>
    </recommendedName>
</protein>
<dbReference type="OrthoDB" id="5498726at2"/>
<evidence type="ECO:0000313" key="2">
    <source>
        <dbReference type="Proteomes" id="UP000183209"/>
    </source>
</evidence>
<dbReference type="EMBL" id="FPAG01000008">
    <property type="protein sequence ID" value="SFT06690.1"/>
    <property type="molecule type" value="Genomic_DNA"/>
</dbReference>
<dbReference type="PROSITE" id="PS51257">
    <property type="entry name" value="PROKAR_LIPOPROTEIN"/>
    <property type="match status" value="1"/>
</dbReference>
<dbReference type="RefSeq" id="WP_074979521.1">
    <property type="nucleotide sequence ID" value="NZ_FPAG01000008.1"/>
</dbReference>